<accession>A0A1I6ACT1</accession>
<keyword evidence="1" id="KW-0812">Transmembrane</keyword>
<evidence type="ECO:0000313" key="3">
    <source>
        <dbReference type="Proteomes" id="UP000198727"/>
    </source>
</evidence>
<protein>
    <submittedName>
        <fullName evidence="2">Uncharacterized protein</fullName>
    </submittedName>
</protein>
<proteinExistence type="predicted"/>
<keyword evidence="1" id="KW-0472">Membrane</keyword>
<evidence type="ECO:0000256" key="1">
    <source>
        <dbReference type="SAM" id="Phobius"/>
    </source>
</evidence>
<dbReference type="AlphaFoldDB" id="A0A1I6ACT1"/>
<keyword evidence="1" id="KW-1133">Transmembrane helix</keyword>
<gene>
    <name evidence="2" type="ORF">SAMN05421810_11212</name>
</gene>
<dbReference type="Proteomes" id="UP000198727">
    <property type="component" value="Unassembled WGS sequence"/>
</dbReference>
<evidence type="ECO:0000313" key="2">
    <source>
        <dbReference type="EMBL" id="SFQ66479.1"/>
    </source>
</evidence>
<keyword evidence="3" id="KW-1185">Reference proteome</keyword>
<organism evidence="2 3">
    <name type="scientific">Amycolatopsis arida</name>
    <dbReference type="NCBI Taxonomy" id="587909"/>
    <lineage>
        <taxon>Bacteria</taxon>
        <taxon>Bacillati</taxon>
        <taxon>Actinomycetota</taxon>
        <taxon>Actinomycetes</taxon>
        <taxon>Pseudonocardiales</taxon>
        <taxon>Pseudonocardiaceae</taxon>
        <taxon>Amycolatopsis</taxon>
    </lineage>
</organism>
<dbReference type="EMBL" id="FOWW01000012">
    <property type="protein sequence ID" value="SFQ66479.1"/>
    <property type="molecule type" value="Genomic_DNA"/>
</dbReference>
<dbReference type="STRING" id="587909.SAMN05421810_11212"/>
<sequence>MVALACPLLSGAYYWGVRPRVPKQTSAELGVNVVAVAAVQLPTAILGRSIAGLTGVVASALGCWACRLAVSPAMARRIERRRHAGLGSAGARR</sequence>
<feature type="transmembrane region" description="Helical" evidence="1">
    <location>
        <begin position="50"/>
        <end position="70"/>
    </location>
</feature>
<name>A0A1I6ACT1_9PSEU</name>
<reference evidence="3" key="1">
    <citation type="submission" date="2016-10" db="EMBL/GenBank/DDBJ databases">
        <authorList>
            <person name="Varghese N."/>
            <person name="Submissions S."/>
        </authorList>
    </citation>
    <scope>NUCLEOTIDE SEQUENCE [LARGE SCALE GENOMIC DNA]</scope>
    <source>
        <strain evidence="3">CGMCC 4.5579</strain>
    </source>
</reference>
<dbReference type="RefSeq" id="WP_092535782.1">
    <property type="nucleotide sequence ID" value="NZ_FOWW01000012.1"/>
</dbReference>